<organism evidence="2 3">
    <name type="scientific">Pycnococcus provasolii</name>
    <dbReference type="NCBI Taxonomy" id="41880"/>
    <lineage>
        <taxon>Eukaryota</taxon>
        <taxon>Viridiplantae</taxon>
        <taxon>Chlorophyta</taxon>
        <taxon>Pseudoscourfieldiophyceae</taxon>
        <taxon>Pseudoscourfieldiales</taxon>
        <taxon>Pycnococcaceae</taxon>
        <taxon>Pycnococcus</taxon>
    </lineage>
</organism>
<proteinExistence type="predicted"/>
<evidence type="ECO:0000256" key="1">
    <source>
        <dbReference type="SAM" id="MobiDB-lite"/>
    </source>
</evidence>
<dbReference type="EMBL" id="BNJQ01000001">
    <property type="protein sequence ID" value="GHP01343.1"/>
    <property type="molecule type" value="Genomic_DNA"/>
</dbReference>
<accession>A0A830H507</accession>
<feature type="region of interest" description="Disordered" evidence="1">
    <location>
        <begin position="83"/>
        <end position="110"/>
    </location>
</feature>
<feature type="compositionally biased region" description="Gly residues" evidence="1">
    <location>
        <begin position="96"/>
        <end position="107"/>
    </location>
</feature>
<reference evidence="2" key="1">
    <citation type="submission" date="2020-10" db="EMBL/GenBank/DDBJ databases">
        <title>Unveiling of a novel bifunctional photoreceptor, Dualchrome1, isolated from a cosmopolitan green alga.</title>
        <authorList>
            <person name="Suzuki S."/>
            <person name="Kawachi M."/>
        </authorList>
    </citation>
    <scope>NUCLEOTIDE SEQUENCE</scope>
    <source>
        <strain evidence="2">NIES 2893</strain>
    </source>
</reference>
<dbReference type="AlphaFoldDB" id="A0A830H507"/>
<sequence>MASSSSQIQTVTSLTSSLSLLHDYAASAYTSALTRLVELEHEHEETARSITWLTASLAEDKDVFKTKVPPQLARAIVDYRTARRAQQDASTRGLAPPGGGGGGGGGAPPSPGNFAAQCRLAHAILCGECGVGAGGRGTTRTPLQITTTTS</sequence>
<comment type="caution">
    <text evidence="2">The sequence shown here is derived from an EMBL/GenBank/DDBJ whole genome shotgun (WGS) entry which is preliminary data.</text>
</comment>
<gene>
    <name evidence="2" type="ORF">PPROV_000009900</name>
</gene>
<evidence type="ECO:0000313" key="3">
    <source>
        <dbReference type="Proteomes" id="UP000660262"/>
    </source>
</evidence>
<evidence type="ECO:0000313" key="2">
    <source>
        <dbReference type="EMBL" id="GHP01343.1"/>
    </source>
</evidence>
<dbReference type="Proteomes" id="UP000660262">
    <property type="component" value="Unassembled WGS sequence"/>
</dbReference>
<keyword evidence="3" id="KW-1185">Reference proteome</keyword>
<name>A0A830H507_9CHLO</name>
<protein>
    <submittedName>
        <fullName evidence="2">Uncharacterized protein</fullName>
    </submittedName>
</protein>